<keyword evidence="1" id="KW-0732">Signal</keyword>
<dbReference type="EMBL" id="JAQQXR010000002">
    <property type="protein sequence ID" value="MDC8757315.1"/>
    <property type="molecule type" value="Genomic_DNA"/>
</dbReference>
<feature type="chain" id="PRO_5045682646" evidence="1">
    <location>
        <begin position="29"/>
        <end position="224"/>
    </location>
</feature>
<dbReference type="Proteomes" id="UP001221208">
    <property type="component" value="Unassembled WGS sequence"/>
</dbReference>
<comment type="caution">
    <text evidence="2">The sequence shown here is derived from an EMBL/GenBank/DDBJ whole genome shotgun (WGS) entry which is preliminary data.</text>
</comment>
<evidence type="ECO:0000256" key="1">
    <source>
        <dbReference type="SAM" id="SignalP"/>
    </source>
</evidence>
<dbReference type="RefSeq" id="WP_273669994.1">
    <property type="nucleotide sequence ID" value="NZ_JAQQXR010000002.1"/>
</dbReference>
<sequence>MKTTLNRVVTATLVALASTVAVAGPAFAAELTPVNVADLYIKTIINHEESSIKLLNEHLRPSRKASGQSGDFASYADLLKADKEYPEGTTKDILALFPAALQPKLKPASMELMASVLAAKNRANCKALSSKQTKESNGMELSVVAFECQVVKVAESWADGVQRIAKSKVGADQGVAEIQKLKKAYDSSVTHTWRSEYSLARDKKNPVWRNDFPREGLDEIWDQM</sequence>
<organism evidence="2 3">
    <name type="scientific">Janthinobacterium fluminis</name>
    <dbReference type="NCBI Taxonomy" id="2987524"/>
    <lineage>
        <taxon>Bacteria</taxon>
        <taxon>Pseudomonadati</taxon>
        <taxon>Pseudomonadota</taxon>
        <taxon>Betaproteobacteria</taxon>
        <taxon>Burkholderiales</taxon>
        <taxon>Oxalobacteraceae</taxon>
        <taxon>Janthinobacterium</taxon>
    </lineage>
</organism>
<keyword evidence="3" id="KW-1185">Reference proteome</keyword>
<name>A0ABT5JYP6_9BURK</name>
<accession>A0ABT5JYP6</accession>
<gene>
    <name evidence="2" type="ORF">OIK44_06925</name>
</gene>
<protein>
    <submittedName>
        <fullName evidence="2">Uncharacterized protein</fullName>
    </submittedName>
</protein>
<feature type="signal peptide" evidence="1">
    <location>
        <begin position="1"/>
        <end position="28"/>
    </location>
</feature>
<reference evidence="2 3" key="1">
    <citation type="submission" date="2022-10" db="EMBL/GenBank/DDBJ databases">
        <title>Janthinobacterium sp. hw3 Genome sequencing.</title>
        <authorList>
            <person name="Park S."/>
        </authorList>
    </citation>
    <scope>NUCLEOTIDE SEQUENCE [LARGE SCALE GENOMIC DNA]</scope>
    <source>
        <strain evidence="3">hw3</strain>
    </source>
</reference>
<evidence type="ECO:0000313" key="3">
    <source>
        <dbReference type="Proteomes" id="UP001221208"/>
    </source>
</evidence>
<proteinExistence type="predicted"/>
<evidence type="ECO:0000313" key="2">
    <source>
        <dbReference type="EMBL" id="MDC8757315.1"/>
    </source>
</evidence>